<dbReference type="GO" id="GO:0016787">
    <property type="term" value="F:hydrolase activity"/>
    <property type="evidence" value="ECO:0007669"/>
    <property type="project" value="UniProtKB-KW"/>
</dbReference>
<dbReference type="GO" id="GO:0043138">
    <property type="term" value="F:3'-5' DNA helicase activity"/>
    <property type="evidence" value="ECO:0007669"/>
    <property type="project" value="TreeGrafter"/>
</dbReference>
<dbReference type="SUPFAM" id="SSF52540">
    <property type="entry name" value="P-loop containing nucleoside triphosphate hydrolases"/>
    <property type="match status" value="1"/>
</dbReference>
<dbReference type="GO" id="GO:0003677">
    <property type="term" value="F:DNA binding"/>
    <property type="evidence" value="ECO:0007669"/>
    <property type="project" value="InterPro"/>
</dbReference>
<keyword evidence="3" id="KW-0347">Helicase</keyword>
<evidence type="ECO:0000256" key="4">
    <source>
        <dbReference type="ARBA" id="ARBA00022840"/>
    </source>
</evidence>
<dbReference type="Pfam" id="PF00580">
    <property type="entry name" value="UvrD-helicase"/>
    <property type="match status" value="1"/>
</dbReference>
<feature type="domain" description="UvrD-like helicase ATP-binding" evidence="5">
    <location>
        <begin position="1"/>
        <end position="118"/>
    </location>
</feature>
<name>X1GAI4_9ZZZZ</name>
<evidence type="ECO:0000259" key="5">
    <source>
        <dbReference type="Pfam" id="PF00580"/>
    </source>
</evidence>
<sequence length="128" mass="14353">MAYLVEQGIKPDEILLLTFTRKAAGEMLSRSSLILDDRCQNVSGGTFHSFANMILRRYGRHINLPANFTILDASDAENAVNLVRADLGFGKIDRRFPKKKALLNIISKSVNKAEDITQVTDAEYPHFL</sequence>
<proteinExistence type="predicted"/>
<dbReference type="PANTHER" id="PTHR11070">
    <property type="entry name" value="UVRD / RECB / PCRA DNA HELICASE FAMILY MEMBER"/>
    <property type="match status" value="1"/>
</dbReference>
<dbReference type="InterPro" id="IPR027417">
    <property type="entry name" value="P-loop_NTPase"/>
</dbReference>
<evidence type="ECO:0000256" key="2">
    <source>
        <dbReference type="ARBA" id="ARBA00022801"/>
    </source>
</evidence>
<dbReference type="InterPro" id="IPR014016">
    <property type="entry name" value="UvrD-like_ATP-bd"/>
</dbReference>
<comment type="caution">
    <text evidence="6">The sequence shown here is derived from an EMBL/GenBank/DDBJ whole genome shotgun (WGS) entry which is preliminary data.</text>
</comment>
<dbReference type="Gene3D" id="1.10.10.160">
    <property type="match status" value="1"/>
</dbReference>
<dbReference type="GO" id="GO:0005524">
    <property type="term" value="F:ATP binding"/>
    <property type="evidence" value="ECO:0007669"/>
    <property type="project" value="UniProtKB-KW"/>
</dbReference>
<keyword evidence="4" id="KW-0067">ATP-binding</keyword>
<evidence type="ECO:0000256" key="3">
    <source>
        <dbReference type="ARBA" id="ARBA00022806"/>
    </source>
</evidence>
<accession>X1GAI4</accession>
<dbReference type="InterPro" id="IPR013986">
    <property type="entry name" value="DExx_box_DNA_helicase_dom_sf"/>
</dbReference>
<evidence type="ECO:0000313" key="6">
    <source>
        <dbReference type="EMBL" id="GAH38584.1"/>
    </source>
</evidence>
<reference evidence="6" key="1">
    <citation type="journal article" date="2014" name="Front. Microbiol.">
        <title>High frequency of phylogenetically diverse reductive dehalogenase-homologous genes in deep subseafloor sedimentary metagenomes.</title>
        <authorList>
            <person name="Kawai M."/>
            <person name="Futagami T."/>
            <person name="Toyoda A."/>
            <person name="Takaki Y."/>
            <person name="Nishi S."/>
            <person name="Hori S."/>
            <person name="Arai W."/>
            <person name="Tsubouchi T."/>
            <person name="Morono Y."/>
            <person name="Uchiyama I."/>
            <person name="Ito T."/>
            <person name="Fujiyama A."/>
            <person name="Inagaki F."/>
            <person name="Takami H."/>
        </authorList>
    </citation>
    <scope>NUCLEOTIDE SEQUENCE</scope>
    <source>
        <strain evidence="6">Expedition CK06-06</strain>
    </source>
</reference>
<evidence type="ECO:0000256" key="1">
    <source>
        <dbReference type="ARBA" id="ARBA00022741"/>
    </source>
</evidence>
<dbReference type="GO" id="GO:0000725">
    <property type="term" value="P:recombinational repair"/>
    <property type="evidence" value="ECO:0007669"/>
    <property type="project" value="TreeGrafter"/>
</dbReference>
<dbReference type="PANTHER" id="PTHR11070:SF3">
    <property type="entry name" value="DNA 3'-5' HELICASE"/>
    <property type="match status" value="1"/>
</dbReference>
<dbReference type="Gene3D" id="3.40.50.300">
    <property type="entry name" value="P-loop containing nucleotide triphosphate hydrolases"/>
    <property type="match status" value="1"/>
</dbReference>
<keyword evidence="2" id="KW-0378">Hydrolase</keyword>
<dbReference type="GO" id="GO:0005829">
    <property type="term" value="C:cytosol"/>
    <property type="evidence" value="ECO:0007669"/>
    <property type="project" value="TreeGrafter"/>
</dbReference>
<protein>
    <recommendedName>
        <fullName evidence="5">UvrD-like helicase ATP-binding domain-containing protein</fullName>
    </recommendedName>
</protein>
<dbReference type="InterPro" id="IPR000212">
    <property type="entry name" value="DNA_helicase_UvrD/REP"/>
</dbReference>
<gene>
    <name evidence="6" type="ORF">S03H2_26053</name>
</gene>
<feature type="non-terminal residue" evidence="6">
    <location>
        <position position="128"/>
    </location>
</feature>
<dbReference type="EMBL" id="BARU01014948">
    <property type="protein sequence ID" value="GAH38584.1"/>
    <property type="molecule type" value="Genomic_DNA"/>
</dbReference>
<organism evidence="6">
    <name type="scientific">marine sediment metagenome</name>
    <dbReference type="NCBI Taxonomy" id="412755"/>
    <lineage>
        <taxon>unclassified sequences</taxon>
        <taxon>metagenomes</taxon>
        <taxon>ecological metagenomes</taxon>
    </lineage>
</organism>
<dbReference type="AlphaFoldDB" id="X1GAI4"/>
<keyword evidence="1" id="KW-0547">Nucleotide-binding</keyword>